<keyword evidence="2" id="KW-1185">Reference proteome</keyword>
<gene>
    <name evidence="1" type="ORF">LY89DRAFT_508875</name>
</gene>
<dbReference type="Proteomes" id="UP000070700">
    <property type="component" value="Unassembled WGS sequence"/>
</dbReference>
<proteinExistence type="predicted"/>
<dbReference type="AlphaFoldDB" id="A0A194XFM9"/>
<reference evidence="1 2" key="1">
    <citation type="submission" date="2015-10" db="EMBL/GenBank/DDBJ databases">
        <title>Full genome of DAOMC 229536 Phialocephala scopiformis, a fungal endophyte of spruce producing the potent anti-insectan compound rugulosin.</title>
        <authorList>
            <consortium name="DOE Joint Genome Institute"/>
            <person name="Walker A.K."/>
            <person name="Frasz S.L."/>
            <person name="Seifert K.A."/>
            <person name="Miller J.D."/>
            <person name="Mondo S.J."/>
            <person name="Labutti K."/>
            <person name="Lipzen A."/>
            <person name="Dockter R."/>
            <person name="Kennedy M."/>
            <person name="Grigoriev I.V."/>
            <person name="Spatafora J.W."/>
        </authorList>
    </citation>
    <scope>NUCLEOTIDE SEQUENCE [LARGE SCALE GENOMIC DNA]</scope>
    <source>
        <strain evidence="1 2">CBS 120377</strain>
    </source>
</reference>
<name>A0A194XFM9_MOLSC</name>
<dbReference type="EMBL" id="KQ947412">
    <property type="protein sequence ID" value="KUJ18973.1"/>
    <property type="molecule type" value="Genomic_DNA"/>
</dbReference>
<evidence type="ECO:0000313" key="1">
    <source>
        <dbReference type="EMBL" id="KUJ18973.1"/>
    </source>
</evidence>
<sequence length="139" mass="14992">MVSLSSSTFLFAPCDSCPGVWPSSRAGGLLDLQELSAPLSSACAPHSFSVHRRWIRQPHCGMTGHSGTAGRASNATELVVEWPGGRQLGLAETWLFQHDDVGDCCQSPSPLRTLAGLGQSTDMLLESLEQRVLQNIRRC</sequence>
<dbReference type="GeneID" id="28817784"/>
<dbReference type="KEGG" id="psco:LY89DRAFT_508875"/>
<dbReference type="InParanoid" id="A0A194XFM9"/>
<evidence type="ECO:0000313" key="2">
    <source>
        <dbReference type="Proteomes" id="UP000070700"/>
    </source>
</evidence>
<organism evidence="1 2">
    <name type="scientific">Mollisia scopiformis</name>
    <name type="common">Conifer needle endophyte fungus</name>
    <name type="synonym">Phialocephala scopiformis</name>
    <dbReference type="NCBI Taxonomy" id="149040"/>
    <lineage>
        <taxon>Eukaryota</taxon>
        <taxon>Fungi</taxon>
        <taxon>Dikarya</taxon>
        <taxon>Ascomycota</taxon>
        <taxon>Pezizomycotina</taxon>
        <taxon>Leotiomycetes</taxon>
        <taxon>Helotiales</taxon>
        <taxon>Mollisiaceae</taxon>
        <taxon>Mollisia</taxon>
    </lineage>
</organism>
<dbReference type="RefSeq" id="XP_018073328.1">
    <property type="nucleotide sequence ID" value="XM_018208058.1"/>
</dbReference>
<accession>A0A194XFM9</accession>
<protein>
    <submittedName>
        <fullName evidence="1">Uncharacterized protein</fullName>
    </submittedName>
</protein>